<keyword evidence="2" id="KW-0540">Nuclease</keyword>
<dbReference type="Gene3D" id="3.40.1350.10">
    <property type="match status" value="1"/>
</dbReference>
<protein>
    <submittedName>
        <fullName evidence="2">Restriction endonuclease</fullName>
    </submittedName>
</protein>
<evidence type="ECO:0000259" key="1">
    <source>
        <dbReference type="Pfam" id="PF04471"/>
    </source>
</evidence>
<feature type="domain" description="Restriction endonuclease type IV Mrr" evidence="1">
    <location>
        <begin position="1"/>
        <end position="100"/>
    </location>
</feature>
<dbReference type="GO" id="GO:0009307">
    <property type="term" value="P:DNA restriction-modification system"/>
    <property type="evidence" value="ECO:0007669"/>
    <property type="project" value="InterPro"/>
</dbReference>
<dbReference type="InterPro" id="IPR011335">
    <property type="entry name" value="Restrct_endonuc-II-like"/>
</dbReference>
<dbReference type="PANTHER" id="PTHR30015:SF6">
    <property type="entry name" value="SLL1429 PROTEIN"/>
    <property type="match status" value="1"/>
</dbReference>
<reference evidence="2 3" key="1">
    <citation type="submission" date="2018-08" db="EMBL/GenBank/DDBJ databases">
        <title>A genome reference for cultivated species of the human gut microbiota.</title>
        <authorList>
            <person name="Zou Y."/>
            <person name="Xue W."/>
            <person name="Luo G."/>
        </authorList>
    </citation>
    <scope>NUCLEOTIDE SEQUENCE [LARGE SCALE GENOMIC DNA]</scope>
    <source>
        <strain evidence="2 3">AF21-53</strain>
    </source>
</reference>
<sequence length="239" mass="27339">MTPRDYEELICLYFRKQGYKANCTACSGDYGIDVFAVKGEEMLAIQAKMYGASTRKVNRQMIMELHGAKDYFDCTKAILVTNGEVLPDAIQVAEKLNIEILYFFSNEELVKSINYNRATPSITNNSTDIYSFDYIWDKYIMPLKGKTIKCDRLKNKILDVDWTKITRITSTGRIGTIKIEIFKQTINTLLKEGHITRDEINQNYVGRASSGAVLILSQVPFIEVKKNPTELILKANYNR</sequence>
<dbReference type="InterPro" id="IPR007560">
    <property type="entry name" value="Restrct_endonuc_IV_Mrr"/>
</dbReference>
<dbReference type="GO" id="GO:0003677">
    <property type="term" value="F:DNA binding"/>
    <property type="evidence" value="ECO:0007669"/>
    <property type="project" value="InterPro"/>
</dbReference>
<name>A0A412JPU1_BACUN</name>
<keyword evidence="2" id="KW-0255">Endonuclease</keyword>
<dbReference type="GO" id="GO:0015666">
    <property type="term" value="F:restriction endodeoxyribonuclease activity"/>
    <property type="evidence" value="ECO:0007669"/>
    <property type="project" value="TreeGrafter"/>
</dbReference>
<evidence type="ECO:0000313" key="3">
    <source>
        <dbReference type="Proteomes" id="UP000285283"/>
    </source>
</evidence>
<dbReference type="AlphaFoldDB" id="A0A412JPU1"/>
<gene>
    <name evidence="2" type="ORF">DWX87_10910</name>
</gene>
<comment type="caution">
    <text evidence="2">The sequence shown here is derived from an EMBL/GenBank/DDBJ whole genome shotgun (WGS) entry which is preliminary data.</text>
</comment>
<dbReference type="RefSeq" id="WP_117878660.1">
    <property type="nucleotide sequence ID" value="NZ_QRVP01000009.1"/>
</dbReference>
<dbReference type="InterPro" id="IPR052906">
    <property type="entry name" value="Type_IV_Methyl-Rstrct_Enzyme"/>
</dbReference>
<dbReference type="Proteomes" id="UP000285283">
    <property type="component" value="Unassembled WGS sequence"/>
</dbReference>
<dbReference type="EMBL" id="QRVP01000009">
    <property type="protein sequence ID" value="RGS54323.1"/>
    <property type="molecule type" value="Genomic_DNA"/>
</dbReference>
<organism evidence="2 3">
    <name type="scientific">Bacteroides uniformis</name>
    <dbReference type="NCBI Taxonomy" id="820"/>
    <lineage>
        <taxon>Bacteria</taxon>
        <taxon>Pseudomonadati</taxon>
        <taxon>Bacteroidota</taxon>
        <taxon>Bacteroidia</taxon>
        <taxon>Bacteroidales</taxon>
        <taxon>Bacteroidaceae</taxon>
        <taxon>Bacteroides</taxon>
    </lineage>
</organism>
<evidence type="ECO:0000313" key="2">
    <source>
        <dbReference type="EMBL" id="RGS54323.1"/>
    </source>
</evidence>
<dbReference type="PANTHER" id="PTHR30015">
    <property type="entry name" value="MRR RESTRICTION SYSTEM PROTEIN"/>
    <property type="match status" value="1"/>
</dbReference>
<proteinExistence type="predicted"/>
<keyword evidence="2" id="KW-0378">Hydrolase</keyword>
<dbReference type="InterPro" id="IPR011856">
    <property type="entry name" value="tRNA_endonuc-like_dom_sf"/>
</dbReference>
<dbReference type="SUPFAM" id="SSF52980">
    <property type="entry name" value="Restriction endonuclease-like"/>
    <property type="match status" value="1"/>
</dbReference>
<accession>A0A412JPU1</accession>
<dbReference type="Pfam" id="PF04471">
    <property type="entry name" value="Mrr_cat"/>
    <property type="match status" value="1"/>
</dbReference>